<keyword evidence="4" id="KW-1185">Reference proteome</keyword>
<sequence>MKDEPVKAGVTLSAPVEHAFRVFTEGIGDWWPRAKTFYRDDVAGIAIEPRAGGHWYEVDRRGRRIDWGEVRAFEPDRRLVLGWAVSADRGQEPPERASEVEVRFLALGPKLTRVEVEHRGFARHGAGAELLRVGMASPDGWPYILREYAEAASPTARAVLSA</sequence>
<dbReference type="Proteomes" id="UP000001868">
    <property type="component" value="Plasmid pHLK1"/>
</dbReference>
<feature type="domain" description="Activator of Hsp90 ATPase homologue 1/2-like C-terminal" evidence="2">
    <location>
        <begin position="14"/>
        <end position="137"/>
    </location>
</feature>
<dbReference type="Gene3D" id="3.30.530.20">
    <property type="match status" value="1"/>
</dbReference>
<dbReference type="InterPro" id="IPR023393">
    <property type="entry name" value="START-like_dom_sf"/>
</dbReference>
<name>B4RI55_PHEZH</name>
<dbReference type="CDD" id="cd08891">
    <property type="entry name" value="SRPBCC_CalC"/>
    <property type="match status" value="1"/>
</dbReference>
<evidence type="ECO:0000313" key="4">
    <source>
        <dbReference type="Proteomes" id="UP000001868"/>
    </source>
</evidence>
<accession>B4RI55</accession>
<evidence type="ECO:0000256" key="1">
    <source>
        <dbReference type="ARBA" id="ARBA00006817"/>
    </source>
</evidence>
<geneLocation type="plasmid" evidence="4">
    <name>pHLK1</name>
</geneLocation>
<evidence type="ECO:0000259" key="2">
    <source>
        <dbReference type="Pfam" id="PF08327"/>
    </source>
</evidence>
<keyword evidence="3" id="KW-0614">Plasmid</keyword>
<dbReference type="EMBL" id="CP000748">
    <property type="protein sequence ID" value="ACG80030.1"/>
    <property type="molecule type" value="Genomic_DNA"/>
</dbReference>
<comment type="similarity">
    <text evidence="1">Belongs to the AHA1 family.</text>
</comment>
<proteinExistence type="inferred from homology"/>
<dbReference type="eggNOG" id="COG3832">
    <property type="taxonomic scope" value="Bacteria"/>
</dbReference>
<organism evidence="3 4">
    <name type="scientific">Phenylobacterium zucineum (strain HLK1)</name>
    <dbReference type="NCBI Taxonomy" id="450851"/>
    <lineage>
        <taxon>Bacteria</taxon>
        <taxon>Pseudomonadati</taxon>
        <taxon>Pseudomonadota</taxon>
        <taxon>Alphaproteobacteria</taxon>
        <taxon>Caulobacterales</taxon>
        <taxon>Caulobacteraceae</taxon>
        <taxon>Phenylobacterium</taxon>
    </lineage>
</organism>
<dbReference type="InterPro" id="IPR013538">
    <property type="entry name" value="ASHA1/2-like_C"/>
</dbReference>
<reference evidence="3 4" key="1">
    <citation type="journal article" date="2008" name="BMC Genomics">
        <title>Complete genome of Phenylobacterium zucineum - a novel facultative intracellular bacterium isolated from human erythroleukemia cell line K562.</title>
        <authorList>
            <person name="Luo Y."/>
            <person name="Xu X."/>
            <person name="Ding Z."/>
            <person name="Liu Z."/>
            <person name="Zhang B."/>
            <person name="Yan Z."/>
            <person name="Sun J."/>
            <person name="Hu S."/>
            <person name="Hu X."/>
        </authorList>
    </citation>
    <scope>NUCLEOTIDE SEQUENCE [LARGE SCALE GENOMIC DNA]</scope>
    <source>
        <strain evidence="4">HLK1</strain>
        <plasmid evidence="4">HLK1</plasmid>
        <plasmid evidence="4">Plasmid pHLK1</plasmid>
    </source>
</reference>
<protein>
    <recommendedName>
        <fullName evidence="2">Activator of Hsp90 ATPase homologue 1/2-like C-terminal domain-containing protein</fullName>
    </recommendedName>
</protein>
<dbReference type="Pfam" id="PF08327">
    <property type="entry name" value="AHSA1"/>
    <property type="match status" value="1"/>
</dbReference>
<gene>
    <name evidence="3" type="ordered locus">PHZ_p0087</name>
</gene>
<dbReference type="SUPFAM" id="SSF55961">
    <property type="entry name" value="Bet v1-like"/>
    <property type="match status" value="1"/>
</dbReference>
<evidence type="ECO:0000313" key="3">
    <source>
        <dbReference type="EMBL" id="ACG80030.1"/>
    </source>
</evidence>
<dbReference type="AlphaFoldDB" id="B4RI55"/>
<dbReference type="KEGG" id="pzu:PHZ_p0087"/>
<dbReference type="HOGENOM" id="CLU_112319_1_0_5"/>